<organism evidence="6 7">
    <name type="scientific">Chitinophaga filiformis</name>
    <name type="common">Myxococcus filiformis</name>
    <name type="synonym">Flexibacter filiformis</name>
    <dbReference type="NCBI Taxonomy" id="104663"/>
    <lineage>
        <taxon>Bacteria</taxon>
        <taxon>Pseudomonadati</taxon>
        <taxon>Bacteroidota</taxon>
        <taxon>Chitinophagia</taxon>
        <taxon>Chitinophagales</taxon>
        <taxon>Chitinophagaceae</taxon>
        <taxon>Chitinophaga</taxon>
    </lineage>
</organism>
<dbReference type="NCBIfam" id="TIGR03396">
    <property type="entry name" value="PC_PLC"/>
    <property type="match status" value="1"/>
</dbReference>
<feature type="domain" description="Bacterial phospholipase C C-terminal" evidence="5">
    <location>
        <begin position="738"/>
        <end position="819"/>
    </location>
</feature>
<dbReference type="InterPro" id="IPR007312">
    <property type="entry name" value="Phosphoesterase"/>
</dbReference>
<accession>A0ABY4HV34</accession>
<evidence type="ECO:0000256" key="2">
    <source>
        <dbReference type="ARBA" id="ARBA00012018"/>
    </source>
</evidence>
<evidence type="ECO:0000256" key="3">
    <source>
        <dbReference type="ARBA" id="ARBA00022801"/>
    </source>
</evidence>
<gene>
    <name evidence="6" type="ORF">MYF79_21240</name>
</gene>
<name>A0ABY4HV34_CHIFI</name>
<dbReference type="PANTHER" id="PTHR31956:SF1">
    <property type="entry name" value="NON-SPECIFIC PHOSPHOLIPASE C1"/>
    <property type="match status" value="1"/>
</dbReference>
<comment type="similarity">
    <text evidence="1">Belongs to the bacterial phospholipase C family.</text>
</comment>
<evidence type="ECO:0000259" key="5">
    <source>
        <dbReference type="Pfam" id="PF05506"/>
    </source>
</evidence>
<dbReference type="PANTHER" id="PTHR31956">
    <property type="entry name" value="NON-SPECIFIC PHOSPHOLIPASE C4-RELATED"/>
    <property type="match status" value="1"/>
</dbReference>
<dbReference type="NCBIfam" id="TIGR01409">
    <property type="entry name" value="TAT_signal_seq"/>
    <property type="match status" value="1"/>
</dbReference>
<dbReference type="InterPro" id="IPR019546">
    <property type="entry name" value="TAT_signal_bac_arc"/>
</dbReference>
<dbReference type="InterPro" id="IPR008475">
    <property type="entry name" value="PLipase_C_C"/>
</dbReference>
<dbReference type="Pfam" id="PF04185">
    <property type="entry name" value="Phosphoesterase"/>
    <property type="match status" value="2"/>
</dbReference>
<reference evidence="6 7" key="1">
    <citation type="submission" date="2022-04" db="EMBL/GenBank/DDBJ databases">
        <title>The arsenic-methylating capacity of Chitinophaga filiformis YT5 during chitin decomposition.</title>
        <authorList>
            <person name="Chen G."/>
            <person name="Liang Y."/>
        </authorList>
    </citation>
    <scope>NUCLEOTIDE SEQUENCE [LARGE SCALE GENOMIC DNA]</scope>
    <source>
        <strain evidence="6 7">YT5</strain>
    </source>
</reference>
<keyword evidence="7" id="KW-1185">Reference proteome</keyword>
<dbReference type="InterPro" id="IPR017767">
    <property type="entry name" value="PC-PLC"/>
</dbReference>
<dbReference type="InterPro" id="IPR017850">
    <property type="entry name" value="Alkaline_phosphatase_core_sf"/>
</dbReference>
<evidence type="ECO:0000313" key="7">
    <source>
        <dbReference type="Proteomes" id="UP000830198"/>
    </source>
</evidence>
<proteinExistence type="inferred from homology"/>
<dbReference type="Proteomes" id="UP000830198">
    <property type="component" value="Chromosome"/>
</dbReference>
<dbReference type="Pfam" id="PF05506">
    <property type="entry name" value="PLipase_C_C"/>
    <property type="match status" value="2"/>
</dbReference>
<keyword evidence="3" id="KW-0378">Hydrolase</keyword>
<dbReference type="Gene3D" id="3.40.720.10">
    <property type="entry name" value="Alkaline Phosphatase, subunit A"/>
    <property type="match status" value="2"/>
</dbReference>
<dbReference type="EC" id="3.1.4.3" evidence="2"/>
<evidence type="ECO:0000313" key="6">
    <source>
        <dbReference type="EMBL" id="UPK67472.1"/>
    </source>
</evidence>
<feature type="coiled-coil region" evidence="4">
    <location>
        <begin position="278"/>
        <end position="328"/>
    </location>
</feature>
<feature type="domain" description="Bacterial phospholipase C C-terminal" evidence="5">
    <location>
        <begin position="629"/>
        <end position="726"/>
    </location>
</feature>
<dbReference type="PROSITE" id="PS51318">
    <property type="entry name" value="TAT"/>
    <property type="match status" value="1"/>
</dbReference>
<dbReference type="InterPro" id="IPR006311">
    <property type="entry name" value="TAT_signal"/>
</dbReference>
<sequence length="836" mass="95440">MDTRRDFLKKAALLSGSAVLAGAMPPAIQRALAINPEPGSTFYDAEHIVFLMQENRSFDHLFGTLQGVRGFNDPRAIRLSNNNKVWLQSNKEGKTYAPFRLNTMDTKVPWMGSTPHGWTDQTDARNNGKYDRWLDVKRTSRKEYADVPLTMGYCDRADFPFYYSLADAFTICDQNFCSSITGTHPNRYYWMTGTVREKNEPEGIAHLWNITNYARPELGWKTYPERLEEQGISWKVYQNEVTIGFGLNGEENDWLSNFGCNVLEYYKQFNIRLHPGGIANLEVKKATLLKEIERLEKEPAEDPDKLKLAAARKVLAKLEEETQLYTMEAYNNLPEAARKLNAKAFTVNSNDPHYHELTTIKYEDDGASRELKVPKGDILHQFREDVKNGTLPTVSWLTSPANFSDHPGEPWYGPWYVNEVMEILLQNPEVWKKTIFILTYDENDGFFDHVVPYAVPDPYKAHTGKVSQGIDPKMDFATKHQQTNPSAMPDRIRESSIGLGYRVPMIIASPWTRGGYVCSELFDHTSSLQFLENFIAKKFNKQVKEENITQWRRTICGDLTAAFRPYNGEQVDSPQFLQKQAFMEKIYSAKFKQTPDNFKALSESEIEQINKDHLRSPYFPKQEKGTRQACAVPYELLVNGRFDKEKNSYSIHFTAANTAFGERASGAPFMVYAMQPYRQETLRTWQYAAAPGDTLVDEWGLNNFDKGRYHLKVYAPNGFYREFAGNRNNPPLKIASSYEKSKKNAAEPTGNIIVSVTNYDTQAHTVEIKDNSYKNGMVKRTVAPQETVDVVLNLARSYQWYDYTVSVPGTDMSETFAGHVETGKVSQTDPLMGGVV</sequence>
<evidence type="ECO:0000256" key="4">
    <source>
        <dbReference type="SAM" id="Coils"/>
    </source>
</evidence>
<dbReference type="RefSeq" id="WP_247809851.1">
    <property type="nucleotide sequence ID" value="NZ_CP095855.1"/>
</dbReference>
<protein>
    <recommendedName>
        <fullName evidence="2">phospholipase C</fullName>
        <ecNumber evidence="2">3.1.4.3</ecNumber>
    </recommendedName>
</protein>
<keyword evidence="4" id="KW-0175">Coiled coil</keyword>
<evidence type="ECO:0000256" key="1">
    <source>
        <dbReference type="ARBA" id="ARBA00009717"/>
    </source>
</evidence>
<dbReference type="EMBL" id="CP095855">
    <property type="protein sequence ID" value="UPK67472.1"/>
    <property type="molecule type" value="Genomic_DNA"/>
</dbReference>